<evidence type="ECO:0000256" key="1">
    <source>
        <dbReference type="SAM" id="Phobius"/>
    </source>
</evidence>
<name>A0A0D7F8R3_RHOPL</name>
<sequence>MEEPWHDVLKPRGAVIAGIVGLVIVWTLLYYASHVGYVFWGYSPPEWKNLGTAMIALGFAVPYVLVKWILKRQQTDKSG</sequence>
<dbReference type="EMBL" id="JXXE01000015">
    <property type="protein sequence ID" value="KIZ48112.1"/>
    <property type="molecule type" value="Genomic_DNA"/>
</dbReference>
<evidence type="ECO:0000313" key="2">
    <source>
        <dbReference type="EMBL" id="KIZ48112.1"/>
    </source>
</evidence>
<protein>
    <submittedName>
        <fullName evidence="2">Uncharacterized protein</fullName>
    </submittedName>
</protein>
<keyword evidence="1" id="KW-0812">Transmembrane</keyword>
<keyword evidence="1" id="KW-0472">Membrane</keyword>
<reference evidence="2 3" key="1">
    <citation type="submission" date="2014-11" db="EMBL/GenBank/DDBJ databases">
        <title>Genomics and ecophysiology of heterotrophic nitrogen fixing bacteria isolated from estuarine surface water.</title>
        <authorList>
            <person name="Bentzon-Tilia M."/>
            <person name="Severin I."/>
            <person name="Hansen L.H."/>
            <person name="Riemann L."/>
        </authorList>
    </citation>
    <scope>NUCLEOTIDE SEQUENCE [LARGE SCALE GENOMIC DNA]</scope>
    <source>
        <strain evidence="2 3">BAL398</strain>
    </source>
</reference>
<organism evidence="2 3">
    <name type="scientific">Rhodopseudomonas palustris</name>
    <dbReference type="NCBI Taxonomy" id="1076"/>
    <lineage>
        <taxon>Bacteria</taxon>
        <taxon>Pseudomonadati</taxon>
        <taxon>Pseudomonadota</taxon>
        <taxon>Alphaproteobacteria</taxon>
        <taxon>Hyphomicrobiales</taxon>
        <taxon>Nitrobacteraceae</taxon>
        <taxon>Rhodopseudomonas</taxon>
    </lineage>
</organism>
<accession>A0A0D7F8R3</accession>
<feature type="transmembrane region" description="Helical" evidence="1">
    <location>
        <begin position="52"/>
        <end position="70"/>
    </location>
</feature>
<gene>
    <name evidence="2" type="ORF">OO17_00590</name>
</gene>
<keyword evidence="1" id="KW-1133">Transmembrane helix</keyword>
<dbReference type="AlphaFoldDB" id="A0A0D7F8R3"/>
<feature type="transmembrane region" description="Helical" evidence="1">
    <location>
        <begin position="12"/>
        <end position="32"/>
    </location>
</feature>
<comment type="caution">
    <text evidence="2">The sequence shown here is derived from an EMBL/GenBank/DDBJ whole genome shotgun (WGS) entry which is preliminary data.</text>
</comment>
<proteinExistence type="predicted"/>
<dbReference type="PATRIC" id="fig|1076.23.peg.637"/>
<evidence type="ECO:0000313" key="3">
    <source>
        <dbReference type="Proteomes" id="UP000032515"/>
    </source>
</evidence>
<dbReference type="Proteomes" id="UP000032515">
    <property type="component" value="Unassembled WGS sequence"/>
</dbReference>